<sequence length="861" mass="95682">MASHGTVYDLFDDRYMNLQDVAGIVDLQPTLVPYEEYAQHMLIYRMNTSAEVCLALLQDFTKRKSAEERRELWTWCVQWKVDKNPALGQVTPPHSPKKPRLNAPLLRAHVRTVNPDLMAQPDLLRILLDIIQVGATVVPNFIEFLYRWVDYYEGDGKALKAALHKDIPSLWDFDYHPLLFPRDVQKMRETVNGQSNTAGTDRSPPTSQATKSREKPDLAALHRQVEESERLKYREVHFGIQPPKINEPLPPLINVPRDPVKRVKFYTACFRSRQCAFSLLIEAGITPQQMRDYQRTQQEDPRDTPLAFGRDGLKHYRKDAELAQKVFAKGEKHVEKQMEVAISEKLAIEAQFAASRRATPEGNFGVPLIANRPVPMAAAARREDLGDKLLRLVREDSGRKDKKINIIPLPLAGRLKGTLFEGAMDKQALFTRYRRLAHLSAQTLANISGEGGLDTEMAGVIKGGEYGGSNHDLNDNGSAAGNRVNLPFRLAPNGTTNIPSGLLNSMPSHASNSTSWSLLLSSFPLASGFPPISGQETQYTGPSAALGLYCLASAYEFVQLLTAILANSSNLTPSQESQNAGPPVGRNPGPADIQRFLQNQQELSPALSSFLAAPRPGIQRNAPSPLRLAPSSSALNSLIPSISGACPFRHHNLGMPIQIYYPRILVPGNLIGPGGAMMGNNGSVETDALLIGYSQPGSGKITLTHGVFLPVGVWKNCMERVRSDKYSILETYVGPMAGRQHDTSSAPHRAAYEKLRQVHSLMLSSSPGAREHNLTKRWRVTPGKVSATQRGAVWEGWAVGVNKEISMSREEREGAFVYQEYIDHGVAQRYDAERERRKKEIAELLEDEDSWHYEDEEETEG</sequence>
<dbReference type="Proteomes" id="UP000265663">
    <property type="component" value="Unassembled WGS sequence"/>
</dbReference>
<proteinExistence type="predicted"/>
<dbReference type="OrthoDB" id="3787206at2759"/>
<evidence type="ECO:0000313" key="2">
    <source>
        <dbReference type="EMBL" id="RMZ66184.1"/>
    </source>
</evidence>
<protein>
    <submittedName>
        <fullName evidence="2">Uncharacterized protein</fullName>
    </submittedName>
</protein>
<feature type="region of interest" description="Disordered" evidence="1">
    <location>
        <begin position="193"/>
        <end position="218"/>
    </location>
</feature>
<evidence type="ECO:0000313" key="3">
    <source>
        <dbReference type="Proteomes" id="UP000265663"/>
    </source>
</evidence>
<dbReference type="AlphaFoldDB" id="A0A3M7LVD7"/>
<feature type="compositionally biased region" description="Polar residues" evidence="1">
    <location>
        <begin position="193"/>
        <end position="210"/>
    </location>
</feature>
<accession>A0A3M7LVD7</accession>
<evidence type="ECO:0000256" key="1">
    <source>
        <dbReference type="SAM" id="MobiDB-lite"/>
    </source>
</evidence>
<keyword evidence="3" id="KW-1185">Reference proteome</keyword>
<reference evidence="2 3" key="1">
    <citation type="journal article" date="2014" name="PLoS ONE">
        <title>De novo Genome Assembly of the Fungal Plant Pathogen Pyrenophora semeniperda.</title>
        <authorList>
            <person name="Soliai M.M."/>
            <person name="Meyer S.E."/>
            <person name="Udall J.A."/>
            <person name="Elzinga D.E."/>
            <person name="Hermansen R.A."/>
            <person name="Bodily P.M."/>
            <person name="Hart A.A."/>
            <person name="Coleman C.E."/>
        </authorList>
    </citation>
    <scope>NUCLEOTIDE SEQUENCE [LARGE SCALE GENOMIC DNA]</scope>
    <source>
        <strain evidence="2 3">CCB06</strain>
        <tissue evidence="2">Mycelium</tissue>
    </source>
</reference>
<gene>
    <name evidence="2" type="ORF">GMOD_00005261</name>
</gene>
<dbReference type="EMBL" id="KE747806">
    <property type="protein sequence ID" value="RMZ66184.1"/>
    <property type="molecule type" value="Genomic_DNA"/>
</dbReference>
<organism evidence="2 3">
    <name type="scientific">Pyrenophora seminiperda CCB06</name>
    <dbReference type="NCBI Taxonomy" id="1302712"/>
    <lineage>
        <taxon>Eukaryota</taxon>
        <taxon>Fungi</taxon>
        <taxon>Dikarya</taxon>
        <taxon>Ascomycota</taxon>
        <taxon>Pezizomycotina</taxon>
        <taxon>Dothideomycetes</taxon>
        <taxon>Pleosporomycetidae</taxon>
        <taxon>Pleosporales</taxon>
        <taxon>Pleosporineae</taxon>
        <taxon>Pleosporaceae</taxon>
        <taxon>Pyrenophora</taxon>
    </lineage>
</organism>
<feature type="region of interest" description="Disordered" evidence="1">
    <location>
        <begin position="571"/>
        <end position="592"/>
    </location>
</feature>
<feature type="compositionally biased region" description="Polar residues" evidence="1">
    <location>
        <begin position="571"/>
        <end position="580"/>
    </location>
</feature>
<name>A0A3M7LVD7_9PLEO</name>